<dbReference type="Gene3D" id="3.20.20.80">
    <property type="entry name" value="Glycosidases"/>
    <property type="match status" value="1"/>
</dbReference>
<feature type="domain" description="Glycoside hydrolase family 31 N-terminal" evidence="4">
    <location>
        <begin position="22"/>
        <end position="178"/>
    </location>
</feature>
<dbReference type="InterPro" id="IPR025887">
    <property type="entry name" value="Glyco_hydro_31_N_dom"/>
</dbReference>
<protein>
    <recommendedName>
        <fullName evidence="8">Alpha-D-xyloside xylohydrolase</fullName>
    </recommendedName>
</protein>
<evidence type="ECO:0000259" key="4">
    <source>
        <dbReference type="Pfam" id="PF13802"/>
    </source>
</evidence>
<dbReference type="Gene3D" id="2.60.40.1760">
    <property type="entry name" value="glycosyl hydrolase (family 31)"/>
    <property type="match status" value="1"/>
</dbReference>
<dbReference type="CDD" id="cd06591">
    <property type="entry name" value="GH31_xylosidase_XylS"/>
    <property type="match status" value="1"/>
</dbReference>
<dbReference type="InterPro" id="IPR000322">
    <property type="entry name" value="Glyco_hydro_31_TIM"/>
</dbReference>
<comment type="caution">
    <text evidence="6">The sequence shown here is derived from an EMBL/GenBank/DDBJ whole genome shotgun (WGS) entry which is preliminary data.</text>
</comment>
<dbReference type="RefSeq" id="WP_228353465.1">
    <property type="nucleotide sequence ID" value="NZ_JACEGA010000001.1"/>
</dbReference>
<dbReference type="InterPro" id="IPR011013">
    <property type="entry name" value="Gal_mutarotase_sf_dom"/>
</dbReference>
<evidence type="ECO:0000256" key="2">
    <source>
        <dbReference type="RuleBase" id="RU361185"/>
    </source>
</evidence>
<dbReference type="PANTHER" id="PTHR43863:SF2">
    <property type="entry name" value="MALTASE-GLUCOAMYLASE"/>
    <property type="match status" value="1"/>
</dbReference>
<keyword evidence="7" id="KW-1185">Reference proteome</keyword>
<evidence type="ECO:0000313" key="6">
    <source>
        <dbReference type="EMBL" id="MBB2183845.1"/>
    </source>
</evidence>
<dbReference type="GO" id="GO:0030246">
    <property type="term" value="F:carbohydrate binding"/>
    <property type="evidence" value="ECO:0007669"/>
    <property type="project" value="InterPro"/>
</dbReference>
<dbReference type="EMBL" id="JACEGA010000001">
    <property type="protein sequence ID" value="MBB2183845.1"/>
    <property type="molecule type" value="Genomic_DNA"/>
</dbReference>
<feature type="domain" description="Glycosyl hydrolase family 31 C-terminal" evidence="5">
    <location>
        <begin position="567"/>
        <end position="651"/>
    </location>
</feature>
<dbReference type="GO" id="GO:0005975">
    <property type="term" value="P:carbohydrate metabolic process"/>
    <property type="evidence" value="ECO:0007669"/>
    <property type="project" value="InterPro"/>
</dbReference>
<dbReference type="SUPFAM" id="SSF51011">
    <property type="entry name" value="Glycosyl hydrolase domain"/>
    <property type="match status" value="1"/>
</dbReference>
<evidence type="ECO:0000313" key="7">
    <source>
        <dbReference type="Proteomes" id="UP000574276"/>
    </source>
</evidence>
<evidence type="ECO:0000259" key="3">
    <source>
        <dbReference type="Pfam" id="PF01055"/>
    </source>
</evidence>
<dbReference type="SUPFAM" id="SSF74650">
    <property type="entry name" value="Galactose mutarotase-like"/>
    <property type="match status" value="1"/>
</dbReference>
<reference evidence="6 7" key="1">
    <citation type="submission" date="2020-07" db="EMBL/GenBank/DDBJ databases">
        <title>Characterization and genome sequencing of isolate MD1, a novel member within the family Lachnospiraceae.</title>
        <authorList>
            <person name="Rettenmaier R."/>
            <person name="Di Bello L."/>
            <person name="Zinser C."/>
            <person name="Scheitz K."/>
            <person name="Liebl W."/>
            <person name="Zverlov V."/>
        </authorList>
    </citation>
    <scope>NUCLEOTIDE SEQUENCE [LARGE SCALE GENOMIC DNA]</scope>
    <source>
        <strain evidence="6 7">MD1</strain>
    </source>
</reference>
<dbReference type="Pfam" id="PF01055">
    <property type="entry name" value="Glyco_hydro_31_2nd"/>
    <property type="match status" value="1"/>
</dbReference>
<dbReference type="Pfam" id="PF21365">
    <property type="entry name" value="Glyco_hydro_31_3rd"/>
    <property type="match status" value="1"/>
</dbReference>
<sequence>MSKITILENKIIFERRDELTVIEPYGKNCLRYRSTRNISLSDEGWTLLPPNDCHCKVEGDSTSATITNGDISATITTGGGWIPSIVTYYRKGSQILRSRDEGDAVTKFTHLGGNNYKVKAIFDSNPGEHFYGLGQEQEDQFDRKGCSCNLLHYNTKSTLPVLYSSLGYGFLWNNPSPGLCETTLNHTLWCSDNAYQIDYLIWTGDKPADVMKIYCDLTGYAPKFPHWAAGFWQCKLRYESQEDLLEVARKYHSLGIPVAAIVIDYFHWTEQGDWKFDPKYWPDPKSMCDELLSMGIKPVVSVWPTINPNSENYAPMDDENMLVRTENGQYGLFNFYGLQTFIDPTNPKTGPYVWSKIKENYYRYGIKTFWLDEAEPEVHPQQFHNLRFYIGNGAQTALLYPYYYSKIFYDGLKSENEEEIISLTRAAYPGSQRFGSLVWNGDIPSTFDALRQSVTSGLSMAMCGIPWWNSDIGGFHSGDIESDYFRELIVRWFQFGLFSPVMRLHGARKKTASQVDRHPGVKETSGGDNEIWSFGDRNYPILKRLIELRERLKPYIIKYMDIASETGSPIMRPMFYDYYQDDICYTLDDQYMFGEDILFAPIMEQGVTKRSVYLPEGNWINVNDKCTYTGGKMLTATAEIHEFIAFVKEGSEVLTVFS</sequence>
<dbReference type="SUPFAM" id="SSF51445">
    <property type="entry name" value="(Trans)glycosidases"/>
    <property type="match status" value="1"/>
</dbReference>
<dbReference type="InterPro" id="IPR017853">
    <property type="entry name" value="GH"/>
</dbReference>
<dbReference type="GO" id="GO:0004553">
    <property type="term" value="F:hydrolase activity, hydrolyzing O-glycosyl compounds"/>
    <property type="evidence" value="ECO:0007669"/>
    <property type="project" value="InterPro"/>
</dbReference>
<evidence type="ECO:0008006" key="8">
    <source>
        <dbReference type="Google" id="ProtNLM"/>
    </source>
</evidence>
<dbReference type="InterPro" id="IPR013780">
    <property type="entry name" value="Glyco_hydro_b"/>
</dbReference>
<dbReference type="InterPro" id="IPR051816">
    <property type="entry name" value="Glycosyl_Hydrolase_31"/>
</dbReference>
<evidence type="ECO:0000259" key="5">
    <source>
        <dbReference type="Pfam" id="PF21365"/>
    </source>
</evidence>
<keyword evidence="2" id="KW-0326">Glycosidase</keyword>
<dbReference type="CDD" id="cd14752">
    <property type="entry name" value="GH31_N"/>
    <property type="match status" value="1"/>
</dbReference>
<keyword evidence="2" id="KW-0378">Hydrolase</keyword>
<dbReference type="Gene3D" id="2.60.40.1180">
    <property type="entry name" value="Golgi alpha-mannosidase II"/>
    <property type="match status" value="1"/>
</dbReference>
<comment type="similarity">
    <text evidence="1 2">Belongs to the glycosyl hydrolase 31 family.</text>
</comment>
<name>A0A839K1R2_9FIRM</name>
<feature type="domain" description="Glycoside hydrolase family 31 TIM barrel" evidence="3">
    <location>
        <begin position="222"/>
        <end position="557"/>
    </location>
</feature>
<dbReference type="Proteomes" id="UP000574276">
    <property type="component" value="Unassembled WGS sequence"/>
</dbReference>
<accession>A0A839K1R2</accession>
<dbReference type="PANTHER" id="PTHR43863">
    <property type="entry name" value="HYDROLASE, PUTATIVE (AFU_ORTHOLOGUE AFUA_1G03140)-RELATED"/>
    <property type="match status" value="1"/>
</dbReference>
<evidence type="ECO:0000256" key="1">
    <source>
        <dbReference type="ARBA" id="ARBA00007806"/>
    </source>
</evidence>
<proteinExistence type="inferred from homology"/>
<dbReference type="AlphaFoldDB" id="A0A839K1R2"/>
<dbReference type="InterPro" id="IPR048395">
    <property type="entry name" value="Glyco_hydro_31_C"/>
</dbReference>
<organism evidence="6 7">
    <name type="scientific">Variimorphobacter saccharofermentans</name>
    <dbReference type="NCBI Taxonomy" id="2755051"/>
    <lineage>
        <taxon>Bacteria</taxon>
        <taxon>Bacillati</taxon>
        <taxon>Bacillota</taxon>
        <taxon>Clostridia</taxon>
        <taxon>Lachnospirales</taxon>
        <taxon>Lachnospiraceae</taxon>
        <taxon>Variimorphobacter</taxon>
    </lineage>
</organism>
<gene>
    <name evidence="6" type="ORF">H0486_13280</name>
</gene>
<dbReference type="Pfam" id="PF13802">
    <property type="entry name" value="Gal_mutarotas_2"/>
    <property type="match status" value="1"/>
</dbReference>